<dbReference type="EMBL" id="CP036434">
    <property type="protein sequence ID" value="QDV07138.1"/>
    <property type="molecule type" value="Genomic_DNA"/>
</dbReference>
<feature type="domain" description="Type II secretion system protein GspG C-terminal" evidence="7">
    <location>
        <begin position="41"/>
        <end position="136"/>
    </location>
</feature>
<evidence type="ECO:0000256" key="3">
    <source>
        <dbReference type="ARBA" id="ARBA00022692"/>
    </source>
</evidence>
<evidence type="ECO:0000313" key="9">
    <source>
        <dbReference type="Proteomes" id="UP000320390"/>
    </source>
</evidence>
<dbReference type="RefSeq" id="WP_145197934.1">
    <property type="nucleotide sequence ID" value="NZ_CP036434.1"/>
</dbReference>
<dbReference type="Pfam" id="PF08334">
    <property type="entry name" value="T2SSG"/>
    <property type="match status" value="1"/>
</dbReference>
<dbReference type="GO" id="GO:0016020">
    <property type="term" value="C:membrane"/>
    <property type="evidence" value="ECO:0007669"/>
    <property type="project" value="UniProtKB-SubCell"/>
</dbReference>
<dbReference type="InterPro" id="IPR013545">
    <property type="entry name" value="T2SS_protein-GspG_C"/>
</dbReference>
<dbReference type="GO" id="GO:0015627">
    <property type="term" value="C:type II protein secretion system complex"/>
    <property type="evidence" value="ECO:0007669"/>
    <property type="project" value="InterPro"/>
</dbReference>
<evidence type="ECO:0000256" key="6">
    <source>
        <dbReference type="SAM" id="Phobius"/>
    </source>
</evidence>
<dbReference type="Pfam" id="PF07963">
    <property type="entry name" value="N_methyl"/>
    <property type="match status" value="1"/>
</dbReference>
<proteinExistence type="predicted"/>
<dbReference type="InterPro" id="IPR045584">
    <property type="entry name" value="Pilin-like"/>
</dbReference>
<evidence type="ECO:0000256" key="5">
    <source>
        <dbReference type="ARBA" id="ARBA00023136"/>
    </source>
</evidence>
<keyword evidence="2" id="KW-0488">Methylation</keyword>
<dbReference type="AlphaFoldDB" id="A0A518ESS3"/>
<keyword evidence="4 6" id="KW-1133">Transmembrane helix</keyword>
<dbReference type="OrthoDB" id="9795612at2"/>
<dbReference type="SUPFAM" id="SSF54523">
    <property type="entry name" value="Pili subunits"/>
    <property type="match status" value="1"/>
</dbReference>
<keyword evidence="5 6" id="KW-0472">Membrane</keyword>
<dbReference type="Gene3D" id="3.30.700.10">
    <property type="entry name" value="Glycoprotein, Type 4 Pilin"/>
    <property type="match status" value="1"/>
</dbReference>
<evidence type="ECO:0000256" key="2">
    <source>
        <dbReference type="ARBA" id="ARBA00022481"/>
    </source>
</evidence>
<dbReference type="Proteomes" id="UP000320390">
    <property type="component" value="Chromosome"/>
</dbReference>
<reference evidence="8 9" key="1">
    <citation type="submission" date="2019-02" db="EMBL/GenBank/DDBJ databases">
        <title>Deep-cultivation of Planctomycetes and their phenomic and genomic characterization uncovers novel biology.</title>
        <authorList>
            <person name="Wiegand S."/>
            <person name="Jogler M."/>
            <person name="Boedeker C."/>
            <person name="Pinto D."/>
            <person name="Vollmers J."/>
            <person name="Rivas-Marin E."/>
            <person name="Kohn T."/>
            <person name="Peeters S.H."/>
            <person name="Heuer A."/>
            <person name="Rast P."/>
            <person name="Oberbeckmann S."/>
            <person name="Bunk B."/>
            <person name="Jeske O."/>
            <person name="Meyerdierks A."/>
            <person name="Storesund J.E."/>
            <person name="Kallscheuer N."/>
            <person name="Luecker S."/>
            <person name="Lage O.M."/>
            <person name="Pohl T."/>
            <person name="Merkel B.J."/>
            <person name="Hornburger P."/>
            <person name="Mueller R.-W."/>
            <person name="Bruemmer F."/>
            <person name="Labrenz M."/>
            <person name="Spormann A.M."/>
            <person name="Op den Camp H."/>
            <person name="Overmann J."/>
            <person name="Amann R."/>
            <person name="Jetten M.S.M."/>
            <person name="Mascher T."/>
            <person name="Medema M.H."/>
            <person name="Devos D.P."/>
            <person name="Kaster A.-K."/>
            <person name="Ovreas L."/>
            <person name="Rohde M."/>
            <person name="Galperin M.Y."/>
            <person name="Jogler C."/>
        </authorList>
    </citation>
    <scope>NUCLEOTIDE SEQUENCE [LARGE SCALE GENOMIC DNA]</scope>
    <source>
        <strain evidence="8 9">Poly30</strain>
    </source>
</reference>
<comment type="subcellular location">
    <subcellularLocation>
        <location evidence="1">Membrane</location>
        <topology evidence="1">Single-pass membrane protein</topology>
    </subcellularLocation>
</comment>
<accession>A0A518ESS3</accession>
<dbReference type="PRINTS" id="PR00813">
    <property type="entry name" value="BCTERIALGSPG"/>
</dbReference>
<feature type="transmembrane region" description="Helical" evidence="6">
    <location>
        <begin position="20"/>
        <end position="42"/>
    </location>
</feature>
<keyword evidence="9" id="KW-1185">Reference proteome</keyword>
<dbReference type="GO" id="GO:0015628">
    <property type="term" value="P:protein secretion by the type II secretion system"/>
    <property type="evidence" value="ECO:0007669"/>
    <property type="project" value="InterPro"/>
</dbReference>
<name>A0A518ESS3_9BACT</name>
<dbReference type="InterPro" id="IPR000983">
    <property type="entry name" value="Bac_GSPG_pilin"/>
</dbReference>
<dbReference type="PANTHER" id="PTHR30093">
    <property type="entry name" value="GENERAL SECRETION PATHWAY PROTEIN G"/>
    <property type="match status" value="1"/>
</dbReference>
<dbReference type="NCBIfam" id="TIGR02532">
    <property type="entry name" value="IV_pilin_GFxxxE"/>
    <property type="match status" value="1"/>
</dbReference>
<evidence type="ECO:0000259" key="7">
    <source>
        <dbReference type="Pfam" id="PF08334"/>
    </source>
</evidence>
<sequence>MKVNRNRISRLQRSQAGFSLAELMVVIVIIGLLATVVAPKLFDRLGSAQVSAAKQDMIAILDEVNMFRLNNGEMPSSIEELTREDDKGRKYLDTDVVPKDPWGNEYILEEDDNGDPVIWCYGADGTQGGEGGDLDFSTKMIKNREI</sequence>
<evidence type="ECO:0000313" key="8">
    <source>
        <dbReference type="EMBL" id="QDV07138.1"/>
    </source>
</evidence>
<dbReference type="InterPro" id="IPR012902">
    <property type="entry name" value="N_methyl_site"/>
</dbReference>
<organism evidence="8 9">
    <name type="scientific">Saltatorellus ferox</name>
    <dbReference type="NCBI Taxonomy" id="2528018"/>
    <lineage>
        <taxon>Bacteria</taxon>
        <taxon>Pseudomonadati</taxon>
        <taxon>Planctomycetota</taxon>
        <taxon>Planctomycetia</taxon>
        <taxon>Planctomycetia incertae sedis</taxon>
        <taxon>Saltatorellus</taxon>
    </lineage>
</organism>
<evidence type="ECO:0000256" key="4">
    <source>
        <dbReference type="ARBA" id="ARBA00022989"/>
    </source>
</evidence>
<gene>
    <name evidence="8" type="primary">epsG_3</name>
    <name evidence="8" type="ORF">Poly30_26570</name>
</gene>
<keyword evidence="3 6" id="KW-0812">Transmembrane</keyword>
<dbReference type="PANTHER" id="PTHR30093:SF44">
    <property type="entry name" value="TYPE II SECRETION SYSTEM CORE PROTEIN G"/>
    <property type="match status" value="1"/>
</dbReference>
<evidence type="ECO:0000256" key="1">
    <source>
        <dbReference type="ARBA" id="ARBA00004167"/>
    </source>
</evidence>
<protein>
    <submittedName>
        <fullName evidence="8">Type II secretion system protein G</fullName>
    </submittedName>
</protein>